<evidence type="ECO:0000313" key="2">
    <source>
        <dbReference type="EMBL" id="SHJ41678.1"/>
    </source>
</evidence>
<dbReference type="InterPro" id="IPR029052">
    <property type="entry name" value="Metallo-depent_PP-like"/>
</dbReference>
<dbReference type="PANTHER" id="PTHR42850:SF7">
    <property type="entry name" value="BIS(5'-NUCLEOSYL)-TETRAPHOSPHATASE PRPE [ASYMMETRICAL]"/>
    <property type="match status" value="1"/>
</dbReference>
<dbReference type="InterPro" id="IPR050126">
    <property type="entry name" value="Ap4A_hydrolase"/>
</dbReference>
<gene>
    <name evidence="2" type="ORF">SAMN02745219_02506</name>
</gene>
<evidence type="ECO:0000313" key="3">
    <source>
        <dbReference type="Proteomes" id="UP000184529"/>
    </source>
</evidence>
<dbReference type="CDD" id="cd07423">
    <property type="entry name" value="MPP_Prp_like"/>
    <property type="match status" value="1"/>
</dbReference>
<dbReference type="GO" id="GO:0005737">
    <property type="term" value="C:cytoplasm"/>
    <property type="evidence" value="ECO:0007669"/>
    <property type="project" value="TreeGrafter"/>
</dbReference>
<name>A0A1M6J4Q9_9FIRM</name>
<dbReference type="OrthoDB" id="9779903at2"/>
<dbReference type="EMBL" id="FQZM01000033">
    <property type="protein sequence ID" value="SHJ41678.1"/>
    <property type="molecule type" value="Genomic_DNA"/>
</dbReference>
<proteinExistence type="predicted"/>
<dbReference type="InterPro" id="IPR027417">
    <property type="entry name" value="P-loop_NTPase"/>
</dbReference>
<keyword evidence="3" id="KW-1185">Reference proteome</keyword>
<dbReference type="SUPFAM" id="SSF52540">
    <property type="entry name" value="P-loop containing nucleoside triphosphate hydrolases"/>
    <property type="match status" value="1"/>
</dbReference>
<dbReference type="Proteomes" id="UP000184529">
    <property type="component" value="Unassembled WGS sequence"/>
</dbReference>
<evidence type="ECO:0000259" key="1">
    <source>
        <dbReference type="Pfam" id="PF00149"/>
    </source>
</evidence>
<dbReference type="STRING" id="1121432.SAMN02745219_02506"/>
<dbReference type="PANTHER" id="PTHR42850">
    <property type="entry name" value="METALLOPHOSPHOESTERASE"/>
    <property type="match status" value="1"/>
</dbReference>
<dbReference type="AlphaFoldDB" id="A0A1M6J4Q9"/>
<feature type="domain" description="Calcineurin-like phosphoesterase" evidence="1">
    <location>
        <begin position="196"/>
        <end position="390"/>
    </location>
</feature>
<dbReference type="InterPro" id="IPR006186">
    <property type="entry name" value="Ser/Thr-sp_prot-phosphatase"/>
</dbReference>
<dbReference type="InterPro" id="IPR041780">
    <property type="entry name" value="MPP_PrpE-like"/>
</dbReference>
<protein>
    <submittedName>
        <fullName evidence="2">Protein phosphatase</fullName>
    </submittedName>
</protein>
<dbReference type="Pfam" id="PF13671">
    <property type="entry name" value="AAA_33"/>
    <property type="match status" value="1"/>
</dbReference>
<dbReference type="Gene3D" id="3.40.50.300">
    <property type="entry name" value="P-loop containing nucleotide triphosphate hydrolases"/>
    <property type="match status" value="1"/>
</dbReference>
<reference evidence="3" key="1">
    <citation type="submission" date="2016-11" db="EMBL/GenBank/DDBJ databases">
        <authorList>
            <person name="Varghese N."/>
            <person name="Submissions S."/>
        </authorList>
    </citation>
    <scope>NUCLEOTIDE SEQUENCE [LARGE SCALE GENOMIC DNA]</scope>
    <source>
        <strain evidence="3">DSM 16057</strain>
    </source>
</reference>
<dbReference type="InterPro" id="IPR004843">
    <property type="entry name" value="Calcineurin-like_PHP"/>
</dbReference>
<dbReference type="GO" id="GO:0016791">
    <property type="term" value="F:phosphatase activity"/>
    <property type="evidence" value="ECO:0007669"/>
    <property type="project" value="TreeGrafter"/>
</dbReference>
<accession>A0A1M6J4Q9</accession>
<dbReference type="Gene3D" id="3.60.21.10">
    <property type="match status" value="1"/>
</dbReference>
<dbReference type="Pfam" id="PF00149">
    <property type="entry name" value="Metallophos"/>
    <property type="match status" value="1"/>
</dbReference>
<organism evidence="2 3">
    <name type="scientific">Desulfofundulus thermosubterraneus DSM 16057</name>
    <dbReference type="NCBI Taxonomy" id="1121432"/>
    <lineage>
        <taxon>Bacteria</taxon>
        <taxon>Bacillati</taxon>
        <taxon>Bacillota</taxon>
        <taxon>Clostridia</taxon>
        <taxon>Eubacteriales</taxon>
        <taxon>Peptococcaceae</taxon>
        <taxon>Desulfofundulus</taxon>
    </lineage>
</organism>
<dbReference type="PRINTS" id="PR00114">
    <property type="entry name" value="STPHPHTASE"/>
</dbReference>
<dbReference type="SUPFAM" id="SSF56300">
    <property type="entry name" value="Metallo-dependent phosphatases"/>
    <property type="match status" value="1"/>
</dbReference>
<sequence>MLTVMVPLREFKEEECMSITLSIPKTSLVVLCGSAGCGKSTFAARWFRDTQIVSSDRCRAFVSDEEENMAASPQAFKVFHCLIEQRLALGRLTVADSTALTARARRDLLKQARRHDFQAVLIVFNFPEKLCQRLNAGRRRVVESRVIAEHQRLLRESLSTVHREGFDQVYILDPEEARRARVEIVPLPVESPARGPFDLIGDVHGCLVELEDLLTRLGYRHRGKIWFHPENRKVVFLGDLGDRGPFNLAAINLAMDMVEAGHALYVPGNHCKKLAGFLSGRRVQVRHGLEKTVRELERLSPAERGAFARRFLQFFHRAVPYLILDEGRLVAVHGGIKEKMIGRLSPRIRDFCLYGDATGEVTPEGLPVRRDWAKEYRGQALVVYGHTPVPLPVFRNNTIDIDQGCVMGGKLTALRYPEREIVQVPARQVYYAPVKSLAGRVAAK</sequence>